<protein>
    <submittedName>
        <fullName evidence="11">Cation diffusion facilitator family transporter</fullName>
    </submittedName>
</protein>
<dbReference type="InterPro" id="IPR027470">
    <property type="entry name" value="Cation_efflux_CTD"/>
</dbReference>
<dbReference type="InterPro" id="IPR050681">
    <property type="entry name" value="CDF/SLC30A"/>
</dbReference>
<dbReference type="SUPFAM" id="SSF161111">
    <property type="entry name" value="Cation efflux protein transmembrane domain-like"/>
    <property type="match status" value="1"/>
</dbReference>
<evidence type="ECO:0000256" key="1">
    <source>
        <dbReference type="ARBA" id="ARBA00004141"/>
    </source>
</evidence>
<keyword evidence="6" id="KW-0406">Ion transport</keyword>
<feature type="transmembrane region" description="Helical" evidence="8">
    <location>
        <begin position="24"/>
        <end position="49"/>
    </location>
</feature>
<name>A0ABN2WTG2_9MICO</name>
<dbReference type="InterPro" id="IPR036837">
    <property type="entry name" value="Cation_efflux_CTD_sf"/>
</dbReference>
<dbReference type="Pfam" id="PF01545">
    <property type="entry name" value="Cation_efflux"/>
    <property type="match status" value="1"/>
</dbReference>
<proteinExistence type="inferred from homology"/>
<evidence type="ECO:0000256" key="4">
    <source>
        <dbReference type="ARBA" id="ARBA00022692"/>
    </source>
</evidence>
<feature type="transmembrane region" description="Helical" evidence="8">
    <location>
        <begin position="91"/>
        <end position="110"/>
    </location>
</feature>
<organism evidence="11 12">
    <name type="scientific">Brevibacterium salitolerans</name>
    <dbReference type="NCBI Taxonomy" id="1403566"/>
    <lineage>
        <taxon>Bacteria</taxon>
        <taxon>Bacillati</taxon>
        <taxon>Actinomycetota</taxon>
        <taxon>Actinomycetes</taxon>
        <taxon>Micrococcales</taxon>
        <taxon>Brevibacteriaceae</taxon>
        <taxon>Brevibacterium</taxon>
    </lineage>
</organism>
<keyword evidence="3" id="KW-0813">Transport</keyword>
<keyword evidence="12" id="KW-1185">Reference proteome</keyword>
<dbReference type="InterPro" id="IPR002524">
    <property type="entry name" value="Cation_efflux"/>
</dbReference>
<comment type="subcellular location">
    <subcellularLocation>
        <location evidence="1">Membrane</location>
        <topology evidence="1">Multi-pass membrane protein</topology>
    </subcellularLocation>
</comment>
<evidence type="ECO:0000256" key="7">
    <source>
        <dbReference type="ARBA" id="ARBA00023136"/>
    </source>
</evidence>
<dbReference type="EMBL" id="BAAAPZ010000008">
    <property type="protein sequence ID" value="GAA2098750.1"/>
    <property type="molecule type" value="Genomic_DNA"/>
</dbReference>
<dbReference type="PANTHER" id="PTHR11562:SF17">
    <property type="entry name" value="RE54080P-RELATED"/>
    <property type="match status" value="1"/>
</dbReference>
<feature type="transmembrane region" description="Helical" evidence="8">
    <location>
        <begin position="61"/>
        <end position="79"/>
    </location>
</feature>
<dbReference type="Proteomes" id="UP001500984">
    <property type="component" value="Unassembled WGS sequence"/>
</dbReference>
<evidence type="ECO:0000256" key="5">
    <source>
        <dbReference type="ARBA" id="ARBA00022989"/>
    </source>
</evidence>
<keyword evidence="5 8" id="KW-1133">Transmembrane helix</keyword>
<evidence type="ECO:0000313" key="12">
    <source>
        <dbReference type="Proteomes" id="UP001500984"/>
    </source>
</evidence>
<dbReference type="Pfam" id="PF16916">
    <property type="entry name" value="ZT_dimer"/>
    <property type="match status" value="1"/>
</dbReference>
<reference evidence="11 12" key="1">
    <citation type="journal article" date="2019" name="Int. J. Syst. Evol. Microbiol.">
        <title>The Global Catalogue of Microorganisms (GCM) 10K type strain sequencing project: providing services to taxonomists for standard genome sequencing and annotation.</title>
        <authorList>
            <consortium name="The Broad Institute Genomics Platform"/>
            <consortium name="The Broad Institute Genome Sequencing Center for Infectious Disease"/>
            <person name="Wu L."/>
            <person name="Ma J."/>
        </authorList>
    </citation>
    <scope>NUCLEOTIDE SEQUENCE [LARGE SCALE GENOMIC DNA]</scope>
    <source>
        <strain evidence="11 12">JCM 15900</strain>
    </source>
</reference>
<evidence type="ECO:0000256" key="3">
    <source>
        <dbReference type="ARBA" id="ARBA00022448"/>
    </source>
</evidence>
<dbReference type="SUPFAM" id="SSF160240">
    <property type="entry name" value="Cation efflux protein cytoplasmic domain-like"/>
    <property type="match status" value="1"/>
</dbReference>
<evidence type="ECO:0000256" key="8">
    <source>
        <dbReference type="SAM" id="Phobius"/>
    </source>
</evidence>
<dbReference type="PANTHER" id="PTHR11562">
    <property type="entry name" value="CATION EFFLUX PROTEIN/ ZINC TRANSPORTER"/>
    <property type="match status" value="1"/>
</dbReference>
<evidence type="ECO:0000259" key="9">
    <source>
        <dbReference type="Pfam" id="PF01545"/>
    </source>
</evidence>
<evidence type="ECO:0000256" key="2">
    <source>
        <dbReference type="ARBA" id="ARBA00008873"/>
    </source>
</evidence>
<feature type="transmembrane region" description="Helical" evidence="8">
    <location>
        <begin position="166"/>
        <end position="184"/>
    </location>
</feature>
<sequence length="311" mass="32571">MSHPHDHAPGTPHSHGAGASRRRLAIAFAITAAIMLAQLVGSVITGSLALLVDTAHMLTDAGGLFLALIAASLMLRPTTARHTWGMKRAEVLAASAQSLLLMAVGVYALVEGISRLLAPPEVPAQGLLVFGLIGLAGNIASLCVLAGGRNANLNLRAAFLEVLNDALGSVAVIVSAVVIATTGWTPVDTLAGLLIAGLIVPRAVVILLSSVRILMEAVPRGIDLEDLRSHLLENAHVDEVHDLHVSTIGTGLPVLTAHVEVHPACLTSGHTRVVLDELRACVREHFAERIEHCTFQLEPSDCSAEEPLPHS</sequence>
<dbReference type="InterPro" id="IPR058533">
    <property type="entry name" value="Cation_efflux_TM"/>
</dbReference>
<feature type="transmembrane region" description="Helical" evidence="8">
    <location>
        <begin position="122"/>
        <end position="145"/>
    </location>
</feature>
<evidence type="ECO:0000313" key="11">
    <source>
        <dbReference type="EMBL" id="GAA2098750.1"/>
    </source>
</evidence>
<dbReference type="RefSeq" id="WP_344337069.1">
    <property type="nucleotide sequence ID" value="NZ_BAAAPZ010000008.1"/>
</dbReference>
<feature type="transmembrane region" description="Helical" evidence="8">
    <location>
        <begin position="190"/>
        <end position="211"/>
    </location>
</feature>
<comment type="caution">
    <text evidence="11">The sequence shown here is derived from an EMBL/GenBank/DDBJ whole genome shotgun (WGS) entry which is preliminary data.</text>
</comment>
<evidence type="ECO:0000259" key="10">
    <source>
        <dbReference type="Pfam" id="PF16916"/>
    </source>
</evidence>
<accession>A0ABN2WTG2</accession>
<evidence type="ECO:0000256" key="6">
    <source>
        <dbReference type="ARBA" id="ARBA00023065"/>
    </source>
</evidence>
<dbReference type="InterPro" id="IPR027469">
    <property type="entry name" value="Cation_efflux_TMD_sf"/>
</dbReference>
<keyword evidence="7 8" id="KW-0472">Membrane</keyword>
<dbReference type="Gene3D" id="1.20.1510.10">
    <property type="entry name" value="Cation efflux protein transmembrane domain"/>
    <property type="match status" value="1"/>
</dbReference>
<feature type="domain" description="Cation efflux protein transmembrane" evidence="9">
    <location>
        <begin position="25"/>
        <end position="215"/>
    </location>
</feature>
<dbReference type="NCBIfam" id="TIGR01297">
    <property type="entry name" value="CDF"/>
    <property type="match status" value="1"/>
</dbReference>
<comment type="similarity">
    <text evidence="2">Belongs to the cation diffusion facilitator (CDF) transporter (TC 2.A.4) family. SLC30A subfamily.</text>
</comment>
<feature type="domain" description="Cation efflux protein cytoplasmic" evidence="10">
    <location>
        <begin position="219"/>
        <end position="299"/>
    </location>
</feature>
<keyword evidence="4 8" id="KW-0812">Transmembrane</keyword>
<gene>
    <name evidence="11" type="ORF">GCM10009823_20180</name>
</gene>